<proteinExistence type="predicted"/>
<dbReference type="InterPro" id="IPR020040">
    <property type="entry name" value="Ribosomal_uL6_a/b-dom"/>
</dbReference>
<evidence type="ECO:0000313" key="6">
    <source>
        <dbReference type="EMBL" id="EQD45597.1"/>
    </source>
</evidence>
<dbReference type="AlphaFoldDB" id="T0ZMD4"/>
<dbReference type="PANTHER" id="PTHR11655:SF16">
    <property type="entry name" value="60S RIBOSOMAL PROTEIN L9"/>
    <property type="match status" value="1"/>
</dbReference>
<evidence type="ECO:0000256" key="2">
    <source>
        <dbReference type="ARBA" id="ARBA00022884"/>
    </source>
</evidence>
<feature type="domain" description="Large ribosomal subunit protein uL6 alpha-beta" evidence="5">
    <location>
        <begin position="53"/>
        <end position="121"/>
    </location>
</feature>
<evidence type="ECO:0000256" key="1">
    <source>
        <dbReference type="ARBA" id="ARBA00022730"/>
    </source>
</evidence>
<gene>
    <name evidence="6" type="ORF">B1B_12999</name>
</gene>
<reference evidence="6" key="2">
    <citation type="journal article" date="2014" name="ISME J.">
        <title>Microbial stratification in low pH oxic and suboxic macroscopic growths along an acid mine drainage.</title>
        <authorList>
            <person name="Mendez-Garcia C."/>
            <person name="Mesa V."/>
            <person name="Sprenger R.R."/>
            <person name="Richter M."/>
            <person name="Diez M.S."/>
            <person name="Solano J."/>
            <person name="Bargiela R."/>
            <person name="Golyshina O.V."/>
            <person name="Manteca A."/>
            <person name="Ramos J.L."/>
            <person name="Gallego J.R."/>
            <person name="Llorente I."/>
            <person name="Martins Dos Santos V.A."/>
            <person name="Jensen O.N."/>
            <person name="Pelaez A.I."/>
            <person name="Sanchez J."/>
            <person name="Ferrer M."/>
        </authorList>
    </citation>
    <scope>NUCLEOTIDE SEQUENCE</scope>
</reference>
<dbReference type="Gene3D" id="3.90.930.12">
    <property type="entry name" value="Ribosomal protein L6, alpha-beta domain"/>
    <property type="match status" value="1"/>
</dbReference>
<comment type="caution">
    <text evidence="6">The sequence shown here is derived from an EMBL/GenBank/DDBJ whole genome shotgun (WGS) entry which is preliminary data.</text>
</comment>
<sequence length="134" mass="14559">ALRLTLKLPSRKRTGALLGTWKSHLANLVVGAERGFEARAKGVAAHFPMKLSTRDGGVVIENFLGEKHPRRSPLVGGTSATVQGEEILLEGPDLEAVGQSAANLERATHIRNYDPRVFQDGIYITLKPRPKEAP</sequence>
<dbReference type="InterPro" id="IPR036789">
    <property type="entry name" value="Ribosomal_uL6-like_a/b-dom_sf"/>
</dbReference>
<accession>T0ZMD4</accession>
<evidence type="ECO:0000259" key="5">
    <source>
        <dbReference type="Pfam" id="PF00347"/>
    </source>
</evidence>
<dbReference type="FunFam" id="3.90.930.12:FF:000008">
    <property type="entry name" value="50S ribosomal protein L6"/>
    <property type="match status" value="1"/>
</dbReference>
<dbReference type="Pfam" id="PF00347">
    <property type="entry name" value="Ribosomal_L6"/>
    <property type="match status" value="1"/>
</dbReference>
<keyword evidence="2" id="KW-0694">RNA-binding</keyword>
<dbReference type="GO" id="GO:0002181">
    <property type="term" value="P:cytoplasmic translation"/>
    <property type="evidence" value="ECO:0007669"/>
    <property type="project" value="TreeGrafter"/>
</dbReference>
<keyword evidence="3 6" id="KW-0689">Ribosomal protein</keyword>
<evidence type="ECO:0000256" key="4">
    <source>
        <dbReference type="ARBA" id="ARBA00023274"/>
    </source>
</evidence>
<dbReference type="InterPro" id="IPR000702">
    <property type="entry name" value="Ribosomal_uL6-like"/>
</dbReference>
<keyword evidence="4" id="KW-0687">Ribonucleoprotein</keyword>
<dbReference type="GO" id="GO:0003735">
    <property type="term" value="F:structural constituent of ribosome"/>
    <property type="evidence" value="ECO:0007669"/>
    <property type="project" value="InterPro"/>
</dbReference>
<protein>
    <submittedName>
        <fullName evidence="6">50S ribosomal protein L6P</fullName>
    </submittedName>
</protein>
<keyword evidence="1" id="KW-0699">rRNA-binding</keyword>
<reference evidence="6" key="1">
    <citation type="submission" date="2013-08" db="EMBL/GenBank/DDBJ databases">
        <authorList>
            <person name="Mendez C."/>
            <person name="Richter M."/>
            <person name="Ferrer M."/>
            <person name="Sanchez J."/>
        </authorList>
    </citation>
    <scope>NUCLEOTIDE SEQUENCE</scope>
</reference>
<organism evidence="6">
    <name type="scientific">mine drainage metagenome</name>
    <dbReference type="NCBI Taxonomy" id="410659"/>
    <lineage>
        <taxon>unclassified sequences</taxon>
        <taxon>metagenomes</taxon>
        <taxon>ecological metagenomes</taxon>
    </lineage>
</organism>
<dbReference type="SUPFAM" id="SSF56053">
    <property type="entry name" value="Ribosomal protein L6"/>
    <property type="match status" value="1"/>
</dbReference>
<dbReference type="EMBL" id="AUZY01008550">
    <property type="protein sequence ID" value="EQD45597.1"/>
    <property type="molecule type" value="Genomic_DNA"/>
</dbReference>
<name>T0ZMD4_9ZZZZ</name>
<dbReference type="GO" id="GO:0019843">
    <property type="term" value="F:rRNA binding"/>
    <property type="evidence" value="ECO:0007669"/>
    <property type="project" value="UniProtKB-KW"/>
</dbReference>
<dbReference type="GO" id="GO:0022625">
    <property type="term" value="C:cytosolic large ribosomal subunit"/>
    <property type="evidence" value="ECO:0007669"/>
    <property type="project" value="TreeGrafter"/>
</dbReference>
<dbReference type="PANTHER" id="PTHR11655">
    <property type="entry name" value="60S/50S RIBOSOMAL PROTEIN L6/L9"/>
    <property type="match status" value="1"/>
</dbReference>
<feature type="non-terminal residue" evidence="6">
    <location>
        <position position="1"/>
    </location>
</feature>
<evidence type="ECO:0000256" key="3">
    <source>
        <dbReference type="ARBA" id="ARBA00022980"/>
    </source>
</evidence>